<evidence type="ECO:0000313" key="2">
    <source>
        <dbReference type="Proteomes" id="UP000777265"/>
    </source>
</evidence>
<dbReference type="AlphaFoldDB" id="A0A971M6B8"/>
<feature type="non-terminal residue" evidence="1">
    <location>
        <position position="189"/>
    </location>
</feature>
<dbReference type="SUPFAM" id="SSF53850">
    <property type="entry name" value="Periplasmic binding protein-like II"/>
    <property type="match status" value="1"/>
</dbReference>
<reference evidence="1" key="2">
    <citation type="submission" date="2020-01" db="EMBL/GenBank/DDBJ databases">
        <authorList>
            <person name="Campanaro S."/>
        </authorList>
    </citation>
    <scope>NUCLEOTIDE SEQUENCE</scope>
    <source>
        <strain evidence="1">AS06rmzACSIP_7</strain>
    </source>
</reference>
<sequence length="189" mass="20084">MPDMRKSFLVLILLGLLAVTACGAGVRAVPTLSHDFTTATPDPGYPTAMPTFTPTPAALGSPENPVVFAFVDPAPSAEQQAAFNDLASLLGGHLRMSVQSRFYNNYGDLEFALQQNQVHFAWLKPVQYLLASQKGLATALVVTNHLGVTGYGVQFLGHSDSKFTSYFNVGTHSATADANVALAQLSGLR</sequence>
<accession>A0A971M6B8</accession>
<protein>
    <submittedName>
        <fullName evidence="1">PhnD/SsuA/transferrin family substrate-binding protein</fullName>
    </submittedName>
</protein>
<dbReference type="Proteomes" id="UP000777265">
    <property type="component" value="Unassembled WGS sequence"/>
</dbReference>
<dbReference type="Pfam" id="PF12974">
    <property type="entry name" value="Phosphonate-bd"/>
    <property type="match status" value="1"/>
</dbReference>
<evidence type="ECO:0000313" key="1">
    <source>
        <dbReference type="EMBL" id="NLW36599.1"/>
    </source>
</evidence>
<organism evidence="1 2">
    <name type="scientific">Syntrophorhabdus aromaticivorans</name>
    <dbReference type="NCBI Taxonomy" id="328301"/>
    <lineage>
        <taxon>Bacteria</taxon>
        <taxon>Pseudomonadati</taxon>
        <taxon>Thermodesulfobacteriota</taxon>
        <taxon>Syntrophorhabdia</taxon>
        <taxon>Syntrophorhabdales</taxon>
        <taxon>Syntrophorhabdaceae</taxon>
        <taxon>Syntrophorhabdus</taxon>
    </lineage>
</organism>
<reference evidence="1" key="1">
    <citation type="journal article" date="2020" name="Biotechnol. Biofuels">
        <title>New insights from the biogas microbiome by comprehensive genome-resolved metagenomics of nearly 1600 species originating from multiple anaerobic digesters.</title>
        <authorList>
            <person name="Campanaro S."/>
            <person name="Treu L."/>
            <person name="Rodriguez-R L.M."/>
            <person name="Kovalovszki A."/>
            <person name="Ziels R.M."/>
            <person name="Maus I."/>
            <person name="Zhu X."/>
            <person name="Kougias P.G."/>
            <person name="Basile A."/>
            <person name="Luo G."/>
            <person name="Schluter A."/>
            <person name="Konstantinidis K.T."/>
            <person name="Angelidaki I."/>
        </authorList>
    </citation>
    <scope>NUCLEOTIDE SEQUENCE</scope>
    <source>
        <strain evidence="1">AS06rmzACSIP_7</strain>
    </source>
</reference>
<comment type="caution">
    <text evidence="1">The sequence shown here is derived from an EMBL/GenBank/DDBJ whole genome shotgun (WGS) entry which is preliminary data.</text>
</comment>
<dbReference type="EMBL" id="JAAYEE010000271">
    <property type="protein sequence ID" value="NLW36599.1"/>
    <property type="molecule type" value="Genomic_DNA"/>
</dbReference>
<name>A0A971M6B8_9BACT</name>
<proteinExistence type="predicted"/>
<dbReference type="Gene3D" id="3.40.190.10">
    <property type="entry name" value="Periplasmic binding protein-like II"/>
    <property type="match status" value="1"/>
</dbReference>
<dbReference type="PROSITE" id="PS51257">
    <property type="entry name" value="PROKAR_LIPOPROTEIN"/>
    <property type="match status" value="1"/>
</dbReference>
<gene>
    <name evidence="1" type="ORF">GXY80_14145</name>
</gene>